<evidence type="ECO:0000256" key="4">
    <source>
        <dbReference type="ARBA" id="ARBA00022679"/>
    </source>
</evidence>
<organism evidence="9 10">
    <name type="scientific">[Phormidium ambiguum] IAM M-71</name>
    <dbReference type="NCBI Taxonomy" id="454136"/>
    <lineage>
        <taxon>Bacteria</taxon>
        <taxon>Bacillati</taxon>
        <taxon>Cyanobacteriota</taxon>
        <taxon>Cyanophyceae</taxon>
        <taxon>Oscillatoriophycideae</taxon>
        <taxon>Aerosakkonematales</taxon>
        <taxon>Aerosakkonemataceae</taxon>
        <taxon>Floridanema</taxon>
    </lineage>
</organism>
<evidence type="ECO:0000256" key="6">
    <source>
        <dbReference type="SAM" id="Coils"/>
    </source>
</evidence>
<dbReference type="Pfam" id="PF08447">
    <property type="entry name" value="PAS_3"/>
    <property type="match status" value="1"/>
</dbReference>
<dbReference type="Proteomes" id="UP000185860">
    <property type="component" value="Unassembled WGS sequence"/>
</dbReference>
<dbReference type="CDD" id="cd00130">
    <property type="entry name" value="PAS"/>
    <property type="match status" value="1"/>
</dbReference>
<gene>
    <name evidence="9" type="ORF">NIES2119_19095</name>
</gene>
<evidence type="ECO:0000256" key="5">
    <source>
        <dbReference type="ARBA" id="ARBA00022777"/>
    </source>
</evidence>
<dbReference type="GO" id="GO:0004673">
    <property type="term" value="F:protein histidine kinase activity"/>
    <property type="evidence" value="ECO:0007669"/>
    <property type="project" value="UniProtKB-EC"/>
</dbReference>
<dbReference type="SUPFAM" id="SSF55785">
    <property type="entry name" value="PYP-like sensor domain (PAS domain)"/>
    <property type="match status" value="1"/>
</dbReference>
<keyword evidence="5 9" id="KW-0418">Kinase</keyword>
<evidence type="ECO:0000313" key="9">
    <source>
        <dbReference type="EMBL" id="OKH35899.1"/>
    </source>
</evidence>
<feature type="coiled-coil region" evidence="6">
    <location>
        <begin position="147"/>
        <end position="184"/>
    </location>
</feature>
<dbReference type="EMBL" id="MRCE01000019">
    <property type="protein sequence ID" value="OKH35899.1"/>
    <property type="molecule type" value="Genomic_DNA"/>
</dbReference>
<dbReference type="NCBIfam" id="TIGR00229">
    <property type="entry name" value="sensory_box"/>
    <property type="match status" value="1"/>
</dbReference>
<name>A0A1U7IFR5_9CYAN</name>
<dbReference type="PROSITE" id="PS50113">
    <property type="entry name" value="PAC"/>
    <property type="match status" value="1"/>
</dbReference>
<feature type="domain" description="PAS" evidence="7">
    <location>
        <begin position="35"/>
        <end position="105"/>
    </location>
</feature>
<dbReference type="InterPro" id="IPR000014">
    <property type="entry name" value="PAS"/>
</dbReference>
<evidence type="ECO:0000313" key="10">
    <source>
        <dbReference type="Proteomes" id="UP000185860"/>
    </source>
</evidence>
<dbReference type="InterPro" id="IPR013655">
    <property type="entry name" value="PAS_fold_3"/>
</dbReference>
<protein>
    <recommendedName>
        <fullName evidence="2">histidine kinase</fullName>
        <ecNumber evidence="2">2.7.13.3</ecNumber>
    </recommendedName>
</protein>
<sequence>MDEEVRVIVTGENEVLVMVRDITDRKRAEAALRIAEENYRSIFENALEGIFQSSPEGRFLKVNSAMAEIYGYDSPQEMIETIKDIGRQIYVDPLDQAEFQRLLEENDRINDFEYRVYQKDGSVIWIQEDTRAVRDHQGQLLYYEGMIQDITDRKNREDDLRRQLEELKIEIDHKKREKEVAMLTGSSYFQEVQQEIAEVNLEEFWS</sequence>
<comment type="caution">
    <text evidence="9">The sequence shown here is derived from an EMBL/GenBank/DDBJ whole genome shotgun (WGS) entry which is preliminary data.</text>
</comment>
<comment type="catalytic activity">
    <reaction evidence="1">
        <text>ATP + protein L-histidine = ADP + protein N-phospho-L-histidine.</text>
        <dbReference type="EC" id="2.7.13.3"/>
    </reaction>
</comment>
<evidence type="ECO:0000259" key="7">
    <source>
        <dbReference type="PROSITE" id="PS50112"/>
    </source>
</evidence>
<dbReference type="PROSITE" id="PS50112">
    <property type="entry name" value="PAS"/>
    <property type="match status" value="1"/>
</dbReference>
<dbReference type="SMART" id="SM00091">
    <property type="entry name" value="PAS"/>
    <property type="match status" value="1"/>
</dbReference>
<evidence type="ECO:0000256" key="2">
    <source>
        <dbReference type="ARBA" id="ARBA00012438"/>
    </source>
</evidence>
<dbReference type="AlphaFoldDB" id="A0A1U7IFR5"/>
<keyword evidence="4" id="KW-0808">Transferase</keyword>
<dbReference type="InterPro" id="IPR035965">
    <property type="entry name" value="PAS-like_dom_sf"/>
</dbReference>
<feature type="domain" description="PAC" evidence="8">
    <location>
        <begin position="110"/>
        <end position="162"/>
    </location>
</feature>
<dbReference type="PANTHER" id="PTHR43304:SF1">
    <property type="entry name" value="PAC DOMAIN-CONTAINING PROTEIN"/>
    <property type="match status" value="1"/>
</dbReference>
<dbReference type="InterPro" id="IPR001610">
    <property type="entry name" value="PAC"/>
</dbReference>
<dbReference type="STRING" id="454136.NIES2119_19095"/>
<keyword evidence="3" id="KW-0597">Phosphoprotein</keyword>
<dbReference type="InterPro" id="IPR000700">
    <property type="entry name" value="PAS-assoc_C"/>
</dbReference>
<evidence type="ECO:0000259" key="8">
    <source>
        <dbReference type="PROSITE" id="PS50113"/>
    </source>
</evidence>
<reference evidence="9 10" key="1">
    <citation type="submission" date="2016-11" db="EMBL/GenBank/DDBJ databases">
        <title>Draft Genome Sequences of Nine Cyanobacterial Strains from Diverse Habitats.</title>
        <authorList>
            <person name="Zhu T."/>
            <person name="Hou S."/>
            <person name="Lu X."/>
            <person name="Hess W.R."/>
        </authorList>
    </citation>
    <scope>NUCLEOTIDE SEQUENCE [LARGE SCALE GENOMIC DNA]</scope>
    <source>
        <strain evidence="9 10">IAM M-71</strain>
    </source>
</reference>
<keyword evidence="6" id="KW-0175">Coiled coil</keyword>
<proteinExistence type="predicted"/>
<dbReference type="InterPro" id="IPR052162">
    <property type="entry name" value="Sensor_kinase/Photoreceptor"/>
</dbReference>
<dbReference type="SMART" id="SM00086">
    <property type="entry name" value="PAC"/>
    <property type="match status" value="1"/>
</dbReference>
<dbReference type="EC" id="2.7.13.3" evidence="2"/>
<evidence type="ECO:0000256" key="1">
    <source>
        <dbReference type="ARBA" id="ARBA00000085"/>
    </source>
</evidence>
<evidence type="ECO:0000256" key="3">
    <source>
        <dbReference type="ARBA" id="ARBA00022553"/>
    </source>
</evidence>
<accession>A0A1U7IFR5</accession>
<dbReference type="Gene3D" id="3.30.450.20">
    <property type="entry name" value="PAS domain"/>
    <property type="match status" value="1"/>
</dbReference>
<dbReference type="PANTHER" id="PTHR43304">
    <property type="entry name" value="PHYTOCHROME-LIKE PROTEIN CPH1"/>
    <property type="match status" value="1"/>
</dbReference>